<proteinExistence type="predicted"/>
<keyword evidence="3" id="KW-1185">Reference proteome</keyword>
<keyword evidence="1" id="KW-0812">Transmembrane</keyword>
<evidence type="ECO:0000256" key="1">
    <source>
        <dbReference type="SAM" id="Phobius"/>
    </source>
</evidence>
<dbReference type="PANTHER" id="PTHR37804:SF1">
    <property type="entry name" value="CDAA REGULATORY PROTEIN CDAR"/>
    <property type="match status" value="1"/>
</dbReference>
<dbReference type="RefSeq" id="WP_110312007.1">
    <property type="nucleotide sequence ID" value="NZ_QICL01000028.1"/>
</dbReference>
<sequence length="331" mass="37788">MSNAANKIWQKVRIFLRKISWRKILTFSFFVIIAAILWFMQVYNQFFETSISIPIKYVSVPDSIIFQDSLPSQINLRIKDNGFSMFKYYFKTRDTLRLDVSAIINSSSSKVLQGSTFDMYVRKALPSSTQILNYDPLRISFNYSILEYKKIPVIFDGQINLSPGYFLNSDIKIIPDSVTAYAAKPDLDKLMFAYTVSDTVSGLNSDRVISYKLVSLKNIKFVPDVVDIDVPVEAYTQKNVDIPVECINLPENLNIKFFPSKVKLSFFVGVSEVDSIKIKDFSVAIDYDGIKDSKQASVPVRITSSPSYVRNLTISPPNVEFIFEYKTTKVQ</sequence>
<keyword evidence="1" id="KW-0472">Membrane</keyword>
<dbReference type="AlphaFoldDB" id="A0A2V3PMB7"/>
<reference evidence="2 3" key="1">
    <citation type="submission" date="2018-03" db="EMBL/GenBank/DDBJ databases">
        <title>Genomic Encyclopedia of Archaeal and Bacterial Type Strains, Phase II (KMG-II): from individual species to whole genera.</title>
        <authorList>
            <person name="Goeker M."/>
        </authorList>
    </citation>
    <scope>NUCLEOTIDE SEQUENCE [LARGE SCALE GENOMIC DNA]</scope>
    <source>
        <strain evidence="2 3">DSM 100214</strain>
    </source>
</reference>
<feature type="transmembrane region" description="Helical" evidence="1">
    <location>
        <begin position="21"/>
        <end position="40"/>
    </location>
</feature>
<evidence type="ECO:0000313" key="2">
    <source>
        <dbReference type="EMBL" id="PXV60946.1"/>
    </source>
</evidence>
<dbReference type="Gene3D" id="2.170.120.40">
    <property type="entry name" value="YbbR-like domain"/>
    <property type="match status" value="1"/>
</dbReference>
<dbReference type="Proteomes" id="UP000247973">
    <property type="component" value="Unassembled WGS sequence"/>
</dbReference>
<dbReference type="InterPro" id="IPR053154">
    <property type="entry name" value="c-di-AMP_regulator"/>
</dbReference>
<evidence type="ECO:0000313" key="3">
    <source>
        <dbReference type="Proteomes" id="UP000247973"/>
    </source>
</evidence>
<accession>A0A2V3PMB7</accession>
<gene>
    <name evidence="2" type="ORF">CLV62_12834</name>
</gene>
<dbReference type="EMBL" id="QICL01000028">
    <property type="protein sequence ID" value="PXV60946.1"/>
    <property type="molecule type" value="Genomic_DNA"/>
</dbReference>
<name>A0A2V3PMB7_9BACT</name>
<dbReference type="PANTHER" id="PTHR37804">
    <property type="entry name" value="CDAA REGULATORY PROTEIN CDAR"/>
    <property type="match status" value="1"/>
</dbReference>
<organism evidence="2 3">
    <name type="scientific">Dysgonomonas alginatilytica</name>
    <dbReference type="NCBI Taxonomy" id="1605892"/>
    <lineage>
        <taxon>Bacteria</taxon>
        <taxon>Pseudomonadati</taxon>
        <taxon>Bacteroidota</taxon>
        <taxon>Bacteroidia</taxon>
        <taxon>Bacteroidales</taxon>
        <taxon>Dysgonomonadaceae</taxon>
        <taxon>Dysgonomonas</taxon>
    </lineage>
</organism>
<dbReference type="OrthoDB" id="1115707at2"/>
<comment type="caution">
    <text evidence="2">The sequence shown here is derived from an EMBL/GenBank/DDBJ whole genome shotgun (WGS) entry which is preliminary data.</text>
</comment>
<protein>
    <recommendedName>
        <fullName evidence="4">YbbR-like protein</fullName>
    </recommendedName>
</protein>
<keyword evidence="1" id="KW-1133">Transmembrane helix</keyword>
<evidence type="ECO:0008006" key="4">
    <source>
        <dbReference type="Google" id="ProtNLM"/>
    </source>
</evidence>
<dbReference type="Gene3D" id="2.170.120.30">
    <property type="match status" value="1"/>
</dbReference>